<evidence type="ECO:0000256" key="5">
    <source>
        <dbReference type="HAMAP-Rule" id="MF_00214"/>
    </source>
</evidence>
<dbReference type="SUPFAM" id="SSF51569">
    <property type="entry name" value="Aldolase"/>
    <property type="match status" value="1"/>
</dbReference>
<dbReference type="Gene3D" id="3.20.20.70">
    <property type="entry name" value="Aldolase class I"/>
    <property type="match status" value="1"/>
</dbReference>
<keyword evidence="3 5" id="KW-0456">Lyase</keyword>
<dbReference type="GO" id="GO:0003855">
    <property type="term" value="F:3-dehydroquinate dehydratase activity"/>
    <property type="evidence" value="ECO:0007669"/>
    <property type="project" value="UniProtKB-EC"/>
</dbReference>
<evidence type="ECO:0000256" key="1">
    <source>
        <dbReference type="ARBA" id="ARBA00001864"/>
    </source>
</evidence>
<feature type="binding site" evidence="5">
    <location>
        <begin position="47"/>
        <end position="49"/>
    </location>
    <ligand>
        <name>3-dehydroquinate</name>
        <dbReference type="ChEBI" id="CHEBI:32364"/>
    </ligand>
</feature>
<protein>
    <recommendedName>
        <fullName evidence="5">3-dehydroquinate dehydratase</fullName>
        <shortName evidence="5">3-dehydroquinase</shortName>
        <ecNumber evidence="5">4.2.1.10</ecNumber>
    </recommendedName>
    <alternativeName>
        <fullName evidence="5">Type I DHQase</fullName>
    </alternativeName>
    <alternativeName>
        <fullName evidence="5">Type I dehydroquinase</fullName>
        <shortName evidence="5">DHQ1</shortName>
    </alternativeName>
</protein>
<reference evidence="6 7" key="1">
    <citation type="submission" date="2018-07" db="EMBL/GenBank/DDBJ databases">
        <title>Genome-based reclassification of Weissella jogaejeotgali as Weissella thailandensis.</title>
        <authorList>
            <person name="Chun J."/>
            <person name="Kim B.-Y."/>
            <person name="Kwak M.-J."/>
        </authorList>
    </citation>
    <scope>NUCLEOTIDE SEQUENCE [LARGE SCALE GENOMIC DNA]</scope>
    <source>
        <strain evidence="6 7">KCTC 3751</strain>
    </source>
</reference>
<organism evidence="6 7">
    <name type="scientific">Weissella thailandensis</name>
    <dbReference type="NCBI Taxonomy" id="89061"/>
    <lineage>
        <taxon>Bacteria</taxon>
        <taxon>Bacillati</taxon>
        <taxon>Bacillota</taxon>
        <taxon>Bacilli</taxon>
        <taxon>Lactobacillales</taxon>
        <taxon>Lactobacillaceae</taxon>
        <taxon>Weissella</taxon>
    </lineage>
</organism>
<sequence>MMKRLKIGNASATEQRPLVAVPMVDETMADVRQTARMLSQTAADVVEWRVDYLSDFCELTVSNIRQVHEILNKPLLFTWRTASEGGQLNYHHDSYQMVYQRALKAGVDAIDIEVALLADQQALLKLVPENVKVIGSKHNFDATPNHLVSLLMEMTRLPIDVVKLAVMPKVAMDVDRVLQATAIVAADSDLPLITMSMGALGMKSREVGYQYGSQLTFASGKAASAPGQMTLATLLHKWGESDV</sequence>
<feature type="active site" description="Proton donor/acceptor" evidence="5">
    <location>
        <position position="138"/>
    </location>
</feature>
<dbReference type="NCBIfam" id="TIGR01093">
    <property type="entry name" value="aroD"/>
    <property type="match status" value="1"/>
</dbReference>
<dbReference type="HAMAP" id="MF_00214">
    <property type="entry name" value="AroD"/>
    <property type="match status" value="1"/>
</dbReference>
<evidence type="ECO:0000313" key="7">
    <source>
        <dbReference type="Proteomes" id="UP000254492"/>
    </source>
</evidence>
<keyword evidence="7" id="KW-1185">Reference proteome</keyword>
<comment type="function">
    <text evidence="5">Involved in the third step of the chorismate pathway, which leads to the biosynthesis of aromatic amino acids. Catalyzes the cis-dehydration of 3-dehydroquinate (DHQ) and introduces the first double bond of the aromatic ring to yield 3-dehydroshikimate.</text>
</comment>
<dbReference type="InterPro" id="IPR050146">
    <property type="entry name" value="Type-I_3-dehydroquinase"/>
</dbReference>
<dbReference type="EMBL" id="QRAY01000007">
    <property type="protein sequence ID" value="RDS59562.1"/>
    <property type="molecule type" value="Genomic_DNA"/>
</dbReference>
<evidence type="ECO:0000256" key="3">
    <source>
        <dbReference type="ARBA" id="ARBA00023239"/>
    </source>
</evidence>
<accession>A0ABX9I4P9</accession>
<comment type="catalytic activity">
    <reaction evidence="1 5">
        <text>3-dehydroquinate = 3-dehydroshikimate + H2O</text>
        <dbReference type="Rhea" id="RHEA:21096"/>
        <dbReference type="ChEBI" id="CHEBI:15377"/>
        <dbReference type="ChEBI" id="CHEBI:16630"/>
        <dbReference type="ChEBI" id="CHEBI:32364"/>
        <dbReference type="EC" id="4.2.1.10"/>
    </reaction>
</comment>
<proteinExistence type="inferred from homology"/>
<feature type="active site" description="Schiff-base intermediate with substrate" evidence="5">
    <location>
        <position position="163"/>
    </location>
</feature>
<comment type="pathway">
    <text evidence="5">Metabolic intermediate biosynthesis; chorismate biosynthesis; chorismate from D-erythrose 4-phosphate and phosphoenolpyruvate: step 3/7.</text>
</comment>
<dbReference type="EC" id="4.2.1.10" evidence="5"/>
<feature type="binding site" evidence="5">
    <location>
        <position position="80"/>
    </location>
    <ligand>
        <name>3-dehydroquinate</name>
        <dbReference type="ChEBI" id="CHEBI:32364"/>
    </ligand>
</feature>
<feature type="binding site" evidence="5">
    <location>
        <position position="205"/>
    </location>
    <ligand>
        <name>3-dehydroquinate</name>
        <dbReference type="ChEBI" id="CHEBI:32364"/>
    </ligand>
</feature>
<comment type="caution">
    <text evidence="6">The sequence shown here is derived from an EMBL/GenBank/DDBJ whole genome shotgun (WGS) entry which is preliminary data.</text>
</comment>
<keyword evidence="4 5" id="KW-0704">Schiff base</keyword>
<keyword evidence="5" id="KW-0028">Amino-acid biosynthesis</keyword>
<dbReference type="InterPro" id="IPR001381">
    <property type="entry name" value="DHquinase_I"/>
</dbReference>
<dbReference type="Proteomes" id="UP000254492">
    <property type="component" value="Unassembled WGS sequence"/>
</dbReference>
<dbReference type="CDD" id="cd00502">
    <property type="entry name" value="DHQase_I"/>
    <property type="match status" value="1"/>
</dbReference>
<evidence type="ECO:0000313" key="6">
    <source>
        <dbReference type="EMBL" id="RDS59562.1"/>
    </source>
</evidence>
<evidence type="ECO:0000256" key="4">
    <source>
        <dbReference type="ARBA" id="ARBA00023270"/>
    </source>
</evidence>
<feature type="binding site" evidence="5">
    <location>
        <position position="228"/>
    </location>
    <ligand>
        <name>3-dehydroquinate</name>
        <dbReference type="ChEBI" id="CHEBI:32364"/>
    </ligand>
</feature>
<comment type="similarity">
    <text evidence="5">Belongs to the type-I 3-dehydroquinase family.</text>
</comment>
<dbReference type="InterPro" id="IPR013785">
    <property type="entry name" value="Aldolase_TIM"/>
</dbReference>
<dbReference type="RefSeq" id="WP_115470866.1">
    <property type="nucleotide sequence ID" value="NZ_BJEC01000012.1"/>
</dbReference>
<keyword evidence="2 5" id="KW-0057">Aromatic amino acid biosynthesis</keyword>
<dbReference type="Pfam" id="PF01487">
    <property type="entry name" value="DHquinase_I"/>
    <property type="match status" value="1"/>
</dbReference>
<dbReference type="PANTHER" id="PTHR43699">
    <property type="entry name" value="3-DEHYDROQUINATE DEHYDRATASE"/>
    <property type="match status" value="1"/>
</dbReference>
<name>A0ABX9I4P9_9LACO</name>
<evidence type="ECO:0000256" key="2">
    <source>
        <dbReference type="ARBA" id="ARBA00023141"/>
    </source>
</evidence>
<dbReference type="PANTHER" id="PTHR43699:SF1">
    <property type="entry name" value="3-DEHYDROQUINATE DEHYDRATASE"/>
    <property type="match status" value="1"/>
</dbReference>
<comment type="caution">
    <text evidence="5">Lacks conserved residue(s) required for the propagation of feature annotation.</text>
</comment>
<feature type="binding site" evidence="5">
    <location>
        <position position="224"/>
    </location>
    <ligand>
        <name>3-dehydroquinate</name>
        <dbReference type="ChEBI" id="CHEBI:32364"/>
    </ligand>
</feature>
<comment type="subunit">
    <text evidence="5">Homodimer.</text>
</comment>
<gene>
    <name evidence="5 6" type="primary">aroD</name>
    <name evidence="6" type="ORF">DWV05_04370</name>
</gene>